<evidence type="ECO:0000256" key="1">
    <source>
        <dbReference type="ARBA" id="ARBA00000900"/>
    </source>
</evidence>
<dbReference type="InterPro" id="IPR001841">
    <property type="entry name" value="Znf_RING"/>
</dbReference>
<organism evidence="19 20">
    <name type="scientific">Ficus carica</name>
    <name type="common">Common fig</name>
    <dbReference type="NCBI Taxonomy" id="3494"/>
    <lineage>
        <taxon>Eukaryota</taxon>
        <taxon>Viridiplantae</taxon>
        <taxon>Streptophyta</taxon>
        <taxon>Embryophyta</taxon>
        <taxon>Tracheophyta</taxon>
        <taxon>Spermatophyta</taxon>
        <taxon>Magnoliopsida</taxon>
        <taxon>eudicotyledons</taxon>
        <taxon>Gunneridae</taxon>
        <taxon>Pentapetalae</taxon>
        <taxon>rosids</taxon>
        <taxon>fabids</taxon>
        <taxon>Rosales</taxon>
        <taxon>Moraceae</taxon>
        <taxon>Ficeae</taxon>
        <taxon>Ficus</taxon>
    </lineage>
</organism>
<dbReference type="EMBL" id="BTGU01000034">
    <property type="protein sequence ID" value="GMN50589.1"/>
    <property type="molecule type" value="Genomic_DNA"/>
</dbReference>
<comment type="subcellular location">
    <subcellularLocation>
        <location evidence="2">Membrane</location>
        <topology evidence="2">Single-pass membrane protein</topology>
    </subcellularLocation>
</comment>
<keyword evidence="9 15" id="KW-0863">Zinc-finger</keyword>
<evidence type="ECO:0000256" key="17">
    <source>
        <dbReference type="SAM" id="SignalP"/>
    </source>
</evidence>
<evidence type="ECO:0000256" key="16">
    <source>
        <dbReference type="SAM" id="Phobius"/>
    </source>
</evidence>
<evidence type="ECO:0000256" key="14">
    <source>
        <dbReference type="ARBA" id="ARBA00024209"/>
    </source>
</evidence>
<comment type="caution">
    <text evidence="19">The sequence shown here is derived from an EMBL/GenBank/DDBJ whole genome shotgun (WGS) entry which is preliminary data.</text>
</comment>
<evidence type="ECO:0000256" key="13">
    <source>
        <dbReference type="ARBA" id="ARBA00023136"/>
    </source>
</evidence>
<sequence length="405" mass="46149">MNQLSVVILHLILVLQLLLHVEADTTDRSEYPLPKHLNAQLNLVVVIGMLSIICVSVVTFLLLSYIKFCYRSESADRNPPQSDTGLISASNRFSGVEKSVIESLPFFRFSSLKGSKEGLECAVCLSKFEDVEVLRLLPKCKHAFHINCIDHWLEKHSSCPLCRHKVSTEDLTPTGDSNSARFLSNNQSEMREDSNNIELFVQREESQRGSSRFSIGSSFRKIHEKGGHRKEEKLLIQKVFHKHNHKVTVSNFHFNNRWSNLNSSDLMFLNSEMLNDISSDRFSSTNWNNVIDMSSTGKDLENKEIMKKKEEMEIKRSLHSKVGLTSTSVSSSTTNSGECRSVSEIISLSRYGNFGMKNKITESCSMFENDLKEGKARRVWLPIARRTIHWLANREKSSQEQSLNV</sequence>
<evidence type="ECO:0000259" key="18">
    <source>
        <dbReference type="PROSITE" id="PS50089"/>
    </source>
</evidence>
<comment type="pathway">
    <text evidence="3">Protein modification; protein ubiquitination.</text>
</comment>
<keyword evidence="7" id="KW-0479">Metal-binding</keyword>
<evidence type="ECO:0000256" key="10">
    <source>
        <dbReference type="ARBA" id="ARBA00022786"/>
    </source>
</evidence>
<gene>
    <name evidence="19" type="ORF">TIFTF001_019753</name>
</gene>
<dbReference type="SMART" id="SM00184">
    <property type="entry name" value="RING"/>
    <property type="match status" value="1"/>
</dbReference>
<reference evidence="19" key="1">
    <citation type="submission" date="2023-07" db="EMBL/GenBank/DDBJ databases">
        <title>draft genome sequence of fig (Ficus carica).</title>
        <authorList>
            <person name="Takahashi T."/>
            <person name="Nishimura K."/>
        </authorList>
    </citation>
    <scope>NUCLEOTIDE SEQUENCE</scope>
</reference>
<feature type="transmembrane region" description="Helical" evidence="16">
    <location>
        <begin position="39"/>
        <end position="63"/>
    </location>
</feature>
<name>A0AA88DJG8_FICCA</name>
<dbReference type="FunFam" id="3.30.40.10:FF:000285">
    <property type="entry name" value="RING-H2 finger protein ATL43"/>
    <property type="match status" value="1"/>
</dbReference>
<dbReference type="GO" id="GO:0008270">
    <property type="term" value="F:zinc ion binding"/>
    <property type="evidence" value="ECO:0007669"/>
    <property type="project" value="UniProtKB-KW"/>
</dbReference>
<evidence type="ECO:0000313" key="20">
    <source>
        <dbReference type="Proteomes" id="UP001187192"/>
    </source>
</evidence>
<dbReference type="Proteomes" id="UP001187192">
    <property type="component" value="Unassembled WGS sequence"/>
</dbReference>
<keyword evidence="11" id="KW-0862">Zinc</keyword>
<comment type="catalytic activity">
    <reaction evidence="1">
        <text>S-ubiquitinyl-[E2 ubiquitin-conjugating enzyme]-L-cysteine + [acceptor protein]-L-lysine = [E2 ubiquitin-conjugating enzyme]-L-cysteine + N(6)-ubiquitinyl-[acceptor protein]-L-lysine.</text>
        <dbReference type="EC" id="2.3.2.27"/>
    </reaction>
</comment>
<evidence type="ECO:0000256" key="11">
    <source>
        <dbReference type="ARBA" id="ARBA00022833"/>
    </source>
</evidence>
<evidence type="ECO:0000313" key="19">
    <source>
        <dbReference type="EMBL" id="GMN50589.1"/>
    </source>
</evidence>
<dbReference type="CDD" id="cd16461">
    <property type="entry name" value="RING-H2_EL5-like"/>
    <property type="match status" value="1"/>
</dbReference>
<dbReference type="PROSITE" id="PS50089">
    <property type="entry name" value="ZF_RING_2"/>
    <property type="match status" value="1"/>
</dbReference>
<keyword evidence="8 17" id="KW-0732">Signal</keyword>
<dbReference type="Pfam" id="PF13639">
    <property type="entry name" value="zf-RING_2"/>
    <property type="match status" value="1"/>
</dbReference>
<protein>
    <recommendedName>
        <fullName evidence="4">RING-type E3 ubiquitin transferase</fullName>
        <ecNumber evidence="4">2.3.2.27</ecNumber>
    </recommendedName>
</protein>
<evidence type="ECO:0000256" key="3">
    <source>
        <dbReference type="ARBA" id="ARBA00004906"/>
    </source>
</evidence>
<dbReference type="SUPFAM" id="SSF57850">
    <property type="entry name" value="RING/U-box"/>
    <property type="match status" value="1"/>
</dbReference>
<evidence type="ECO:0000256" key="6">
    <source>
        <dbReference type="ARBA" id="ARBA00022692"/>
    </source>
</evidence>
<accession>A0AA88DJG8</accession>
<keyword evidence="20" id="KW-1185">Reference proteome</keyword>
<dbReference type="PANTHER" id="PTHR46539:SF1">
    <property type="entry name" value="E3 UBIQUITIN-PROTEIN LIGASE ATL42"/>
    <property type="match status" value="1"/>
</dbReference>
<evidence type="ECO:0000256" key="15">
    <source>
        <dbReference type="PROSITE-ProRule" id="PRU00175"/>
    </source>
</evidence>
<evidence type="ECO:0000256" key="12">
    <source>
        <dbReference type="ARBA" id="ARBA00022989"/>
    </source>
</evidence>
<dbReference type="GO" id="GO:0061630">
    <property type="term" value="F:ubiquitin protein ligase activity"/>
    <property type="evidence" value="ECO:0007669"/>
    <property type="project" value="UniProtKB-EC"/>
</dbReference>
<evidence type="ECO:0000256" key="4">
    <source>
        <dbReference type="ARBA" id="ARBA00012483"/>
    </source>
</evidence>
<keyword evidence="10" id="KW-0833">Ubl conjugation pathway</keyword>
<evidence type="ECO:0000256" key="9">
    <source>
        <dbReference type="ARBA" id="ARBA00022771"/>
    </source>
</evidence>
<keyword evidence="12 16" id="KW-1133">Transmembrane helix</keyword>
<feature type="chain" id="PRO_5041669487" description="RING-type E3 ubiquitin transferase" evidence="17">
    <location>
        <begin position="24"/>
        <end position="405"/>
    </location>
</feature>
<evidence type="ECO:0000256" key="7">
    <source>
        <dbReference type="ARBA" id="ARBA00022723"/>
    </source>
</evidence>
<evidence type="ECO:0000256" key="8">
    <source>
        <dbReference type="ARBA" id="ARBA00022729"/>
    </source>
</evidence>
<dbReference type="Gene3D" id="3.30.40.10">
    <property type="entry name" value="Zinc/RING finger domain, C3HC4 (zinc finger)"/>
    <property type="match status" value="1"/>
</dbReference>
<evidence type="ECO:0000256" key="5">
    <source>
        <dbReference type="ARBA" id="ARBA00022679"/>
    </source>
</evidence>
<keyword evidence="5" id="KW-0808">Transferase</keyword>
<dbReference type="GO" id="GO:0016020">
    <property type="term" value="C:membrane"/>
    <property type="evidence" value="ECO:0007669"/>
    <property type="project" value="UniProtKB-SubCell"/>
</dbReference>
<proteinExistence type="inferred from homology"/>
<evidence type="ECO:0000256" key="2">
    <source>
        <dbReference type="ARBA" id="ARBA00004167"/>
    </source>
</evidence>
<feature type="domain" description="RING-type" evidence="18">
    <location>
        <begin position="121"/>
        <end position="163"/>
    </location>
</feature>
<dbReference type="AlphaFoldDB" id="A0AA88DJG8"/>
<dbReference type="PANTHER" id="PTHR46539">
    <property type="entry name" value="E3 UBIQUITIN-PROTEIN LIGASE ATL42"/>
    <property type="match status" value="1"/>
</dbReference>
<keyword evidence="6 16" id="KW-0812">Transmembrane</keyword>
<feature type="signal peptide" evidence="17">
    <location>
        <begin position="1"/>
        <end position="23"/>
    </location>
</feature>
<dbReference type="InterPro" id="IPR013083">
    <property type="entry name" value="Znf_RING/FYVE/PHD"/>
</dbReference>
<dbReference type="EC" id="2.3.2.27" evidence="4"/>
<keyword evidence="13 16" id="KW-0472">Membrane</keyword>
<comment type="similarity">
    <text evidence="14">Belongs to the RING-type zinc finger family. ATL subfamily.</text>
</comment>